<evidence type="ECO:0000256" key="2">
    <source>
        <dbReference type="ARBA" id="ARBA00010687"/>
    </source>
</evidence>
<sequence>MPGIQKKGWFFLLIVLFISCGKTETEQITISVNSQVQAADVSFLPQIEAANITLYNQSGQAEDMLTTLKKSGCNTIRLRLWYTPADGYSGFSEVKTMAQRAKALGLKVWLTVHYSDTWADPGAQTLPSAWSSCTFASLKDSVYAYTQRIMSQMQPDYIQIGNEINSGFLWPIGRYDNMSQFTALLDKGIKAVRATNAATKIILHCAGTTNANWLFSQFTSLDYDVIGISYYPVFHGKDFDALKSSLKSLASTFGKSVVIAETAYPFTLEWNDWTNNIVGTSDQLVNGYPATPTGQHDFVAKIKEISCSYTGGLGFCYWGGEFIAWKGSTATNGSNWENQAFYDFSNKALPVLNVYNGK</sequence>
<accession>A0A171AGP5</accession>
<dbReference type="EMBL" id="BDCR01000004">
    <property type="protein sequence ID" value="GAT63699.1"/>
    <property type="molecule type" value="Genomic_DNA"/>
</dbReference>
<comment type="similarity">
    <text evidence="2 6">Belongs to the glycosyl hydrolase 53 family.</text>
</comment>
<protein>
    <recommendedName>
        <fullName evidence="3 6">Arabinogalactan endo-beta-1,4-galactanase</fullName>
        <ecNumber evidence="3 6">3.2.1.89</ecNumber>
    </recommendedName>
</protein>
<dbReference type="GO" id="GO:0045490">
    <property type="term" value="P:pectin catabolic process"/>
    <property type="evidence" value="ECO:0007669"/>
    <property type="project" value="TreeGrafter"/>
</dbReference>
<name>A0A171AGP5_9BACT</name>
<evidence type="ECO:0000256" key="4">
    <source>
        <dbReference type="ARBA" id="ARBA00022801"/>
    </source>
</evidence>
<dbReference type="AlphaFoldDB" id="A0A171AGP5"/>
<evidence type="ECO:0000313" key="7">
    <source>
        <dbReference type="EMBL" id="GAT63699.1"/>
    </source>
</evidence>
<dbReference type="Pfam" id="PF07745">
    <property type="entry name" value="Glyco_hydro_53"/>
    <property type="match status" value="1"/>
</dbReference>
<dbReference type="InterPro" id="IPR017853">
    <property type="entry name" value="GH"/>
</dbReference>
<dbReference type="PROSITE" id="PS51257">
    <property type="entry name" value="PROKAR_LIPOPROTEIN"/>
    <property type="match status" value="1"/>
</dbReference>
<dbReference type="STRING" id="681398.PJIAN_4240"/>
<organism evidence="7 8">
    <name type="scientific">Paludibacter jiangxiensis</name>
    <dbReference type="NCBI Taxonomy" id="681398"/>
    <lineage>
        <taxon>Bacteria</taxon>
        <taxon>Pseudomonadati</taxon>
        <taxon>Bacteroidota</taxon>
        <taxon>Bacteroidia</taxon>
        <taxon>Bacteroidales</taxon>
        <taxon>Paludibacteraceae</taxon>
        <taxon>Paludibacter</taxon>
    </lineage>
</organism>
<keyword evidence="8" id="KW-1185">Reference proteome</keyword>
<dbReference type="GO" id="GO:0031218">
    <property type="term" value="F:arabinogalactan endo-1,4-beta-galactosidase activity"/>
    <property type="evidence" value="ECO:0007669"/>
    <property type="project" value="UniProtKB-EC"/>
</dbReference>
<dbReference type="InterPro" id="IPR011683">
    <property type="entry name" value="Glyco_hydro_53"/>
</dbReference>
<evidence type="ECO:0000256" key="6">
    <source>
        <dbReference type="RuleBase" id="RU361192"/>
    </source>
</evidence>
<dbReference type="RefSeq" id="WP_068705141.1">
    <property type="nucleotide sequence ID" value="NZ_BDCR01000004.1"/>
</dbReference>
<comment type="caution">
    <text evidence="7">The sequence shown here is derived from an EMBL/GenBank/DDBJ whole genome shotgun (WGS) entry which is preliminary data.</text>
</comment>
<dbReference type="SUPFAM" id="SSF51445">
    <property type="entry name" value="(Trans)glycosidases"/>
    <property type="match status" value="1"/>
</dbReference>
<proteinExistence type="inferred from homology"/>
<dbReference type="PANTHER" id="PTHR34983">
    <property type="entry name" value="ARABINOGALACTAN ENDO-BETA-1,4-GALACTANASE A"/>
    <property type="match status" value="1"/>
</dbReference>
<dbReference type="OrthoDB" id="9768786at2"/>
<dbReference type="GO" id="GO:0015926">
    <property type="term" value="F:glucosidase activity"/>
    <property type="evidence" value="ECO:0007669"/>
    <property type="project" value="InterPro"/>
</dbReference>
<keyword evidence="4 6" id="KW-0378">Hydrolase</keyword>
<evidence type="ECO:0000256" key="1">
    <source>
        <dbReference type="ARBA" id="ARBA00001695"/>
    </source>
</evidence>
<reference evidence="8" key="2">
    <citation type="journal article" date="2017" name="Genome Announc.">
        <title>Draft genome sequence of Paludibacter jiangxiensis NM7(T), a propionate-producing fermentative bacterium.</title>
        <authorList>
            <person name="Qiu Y.-L."/>
            <person name="Tourlousse D.M."/>
            <person name="Matsuura N."/>
            <person name="Ohashi A."/>
            <person name="Sekiguchi Y."/>
        </authorList>
    </citation>
    <scope>NUCLEOTIDE SEQUENCE [LARGE SCALE GENOMIC DNA]</scope>
    <source>
        <strain evidence="8">NM7</strain>
    </source>
</reference>
<dbReference type="EC" id="3.2.1.89" evidence="3 6"/>
<dbReference type="PANTHER" id="PTHR34983:SF1">
    <property type="entry name" value="ARABINOGALACTAN ENDO-BETA-1,4-GALACTANASE A"/>
    <property type="match status" value="1"/>
</dbReference>
<evidence type="ECO:0000313" key="8">
    <source>
        <dbReference type="Proteomes" id="UP000076586"/>
    </source>
</evidence>
<evidence type="ECO:0000256" key="5">
    <source>
        <dbReference type="ARBA" id="ARBA00023295"/>
    </source>
</evidence>
<dbReference type="Proteomes" id="UP000076586">
    <property type="component" value="Unassembled WGS sequence"/>
</dbReference>
<evidence type="ECO:0000256" key="3">
    <source>
        <dbReference type="ARBA" id="ARBA00012556"/>
    </source>
</evidence>
<keyword evidence="5 6" id="KW-0326">Glycosidase</keyword>
<reference evidence="8" key="1">
    <citation type="submission" date="2016-04" db="EMBL/GenBank/DDBJ databases">
        <title>Draft genome sequence of Paludibacter jiangxiensis strain NM7.</title>
        <authorList>
            <person name="Qiu Y."/>
            <person name="Matsuura N."/>
            <person name="Ohashi A."/>
            <person name="Tourlousse M.D."/>
            <person name="Sekiguchi Y."/>
        </authorList>
    </citation>
    <scope>NUCLEOTIDE SEQUENCE [LARGE SCALE GENOMIC DNA]</scope>
    <source>
        <strain evidence="8">NM7</strain>
    </source>
</reference>
<comment type="catalytic activity">
    <reaction evidence="1 6">
        <text>The enzyme specifically hydrolyzes (1-&gt;4)-beta-D-galactosidic linkages in type I arabinogalactans.</text>
        <dbReference type="EC" id="3.2.1.89"/>
    </reaction>
</comment>
<dbReference type="Gene3D" id="3.20.20.80">
    <property type="entry name" value="Glycosidases"/>
    <property type="match status" value="1"/>
</dbReference>
<gene>
    <name evidence="7" type="ORF">PJIAN_4240</name>
</gene>